<reference evidence="2 3" key="1">
    <citation type="submission" date="2015-09" db="EMBL/GenBank/DDBJ databases">
        <title>Identification and resolution of microdiversity through metagenomic sequencing of parallel consortia.</title>
        <authorList>
            <person name="Nelson W.C."/>
            <person name="Romine M.F."/>
            <person name="Lindemann S.R."/>
        </authorList>
    </citation>
    <scope>NUCLEOTIDE SEQUENCE [LARGE SCALE GENOMIC DNA]</scope>
    <source>
        <strain evidence="2">HL-49</strain>
    </source>
</reference>
<dbReference type="Proteomes" id="UP000050421">
    <property type="component" value="Unassembled WGS sequence"/>
</dbReference>
<feature type="non-terminal residue" evidence="2">
    <location>
        <position position="45"/>
    </location>
</feature>
<dbReference type="eggNOG" id="COG0457">
    <property type="taxonomic scope" value="Bacteria"/>
</dbReference>
<sequence length="45" mass="5090">MSNKLFKNCLFFCFLVFASIPLGLAQQVNVDSLRNLLPSLNTESR</sequence>
<dbReference type="EMBL" id="LJXT01000108">
    <property type="protein sequence ID" value="KPQ13020.1"/>
    <property type="molecule type" value="Genomic_DNA"/>
</dbReference>
<dbReference type="PATRIC" id="fig|1305737.6.peg.3605"/>
<dbReference type="STRING" id="1305737.GCA_000526355_00420"/>
<name>A0A0P8ACH8_9BACT</name>
<feature type="signal peptide" evidence="1">
    <location>
        <begin position="1"/>
        <end position="25"/>
    </location>
</feature>
<comment type="caution">
    <text evidence="2">The sequence shown here is derived from an EMBL/GenBank/DDBJ whole genome shotgun (WGS) entry which is preliminary data.</text>
</comment>
<dbReference type="GO" id="GO:0016301">
    <property type="term" value="F:kinase activity"/>
    <property type="evidence" value="ECO:0007669"/>
    <property type="project" value="UniProtKB-KW"/>
</dbReference>
<dbReference type="eggNOG" id="COG2205">
    <property type="taxonomic scope" value="Bacteria"/>
</dbReference>
<evidence type="ECO:0000313" key="2">
    <source>
        <dbReference type="EMBL" id="KPQ13020.1"/>
    </source>
</evidence>
<proteinExistence type="predicted"/>
<evidence type="ECO:0000313" key="3">
    <source>
        <dbReference type="Proteomes" id="UP000050421"/>
    </source>
</evidence>
<keyword evidence="2" id="KW-0808">Transferase</keyword>
<organism evidence="2 3">
    <name type="scientific">Algoriphagus marincola HL-49</name>
    <dbReference type="NCBI Taxonomy" id="1305737"/>
    <lineage>
        <taxon>Bacteria</taxon>
        <taxon>Pseudomonadati</taxon>
        <taxon>Bacteroidota</taxon>
        <taxon>Cytophagia</taxon>
        <taxon>Cytophagales</taxon>
        <taxon>Cyclobacteriaceae</taxon>
        <taxon>Algoriphagus</taxon>
    </lineage>
</organism>
<feature type="chain" id="PRO_5006147762" evidence="1">
    <location>
        <begin position="26"/>
        <end position="45"/>
    </location>
</feature>
<dbReference type="AlphaFoldDB" id="A0A0P8ACH8"/>
<keyword evidence="2" id="KW-0418">Kinase</keyword>
<accession>A0A0P8ACH8</accession>
<evidence type="ECO:0000256" key="1">
    <source>
        <dbReference type="SAM" id="SignalP"/>
    </source>
</evidence>
<keyword evidence="1" id="KW-0732">Signal</keyword>
<gene>
    <name evidence="2" type="ORF">HLUCCX10_14355</name>
</gene>
<protein>
    <submittedName>
        <fullName evidence="2">Two component signal transduction system histidine kinase</fullName>
    </submittedName>
</protein>